<dbReference type="Pfam" id="PF13714">
    <property type="entry name" value="PEP_mutase"/>
    <property type="match status" value="1"/>
</dbReference>
<dbReference type="InterPro" id="IPR015813">
    <property type="entry name" value="Pyrv/PenolPyrv_kinase-like_dom"/>
</dbReference>
<dbReference type="PANTHER" id="PTHR42905">
    <property type="entry name" value="PHOSPHOENOLPYRUVATE CARBOXYLASE"/>
    <property type="match status" value="1"/>
</dbReference>
<dbReference type="Gene3D" id="3.20.20.60">
    <property type="entry name" value="Phosphoenolpyruvate-binding domains"/>
    <property type="match status" value="1"/>
</dbReference>
<evidence type="ECO:0000313" key="2">
    <source>
        <dbReference type="Proteomes" id="UP000607311"/>
    </source>
</evidence>
<proteinExistence type="predicted"/>
<dbReference type="InterPro" id="IPR039556">
    <property type="entry name" value="ICL/PEPM"/>
</dbReference>
<dbReference type="Proteomes" id="UP000607311">
    <property type="component" value="Unassembled WGS sequence"/>
</dbReference>
<protein>
    <recommendedName>
        <fullName evidence="3">2-Methylisocitrate lyase, PEP mutase family</fullName>
    </recommendedName>
</protein>
<evidence type="ECO:0008006" key="3">
    <source>
        <dbReference type="Google" id="ProtNLM"/>
    </source>
</evidence>
<dbReference type="EMBL" id="BOPD01000053">
    <property type="protein sequence ID" value="GIJ36538.1"/>
    <property type="molecule type" value="Genomic_DNA"/>
</dbReference>
<sequence>MSGGFAALHRVDDPLVLPNVWDLASARFLVEAGFVALGTTSLGVAAVNGLPDGAAVTGAATVSLIRRLAALPVHLTADIETGSVAAAVAVAEAGAVGVNLEDAMGPAPEHAALIRSVKREVPGLFVNARTDTHWQRPGDLTEAVDRVRRYADAGADGVFVPGLAEPADIAAVVAAVDVPVNILYLPARHTVTTLAELGVRRISTGSLLFRAALAAVVDTATAVREGRAVRPDLPSYAQVNVGPGERAAGDVP</sequence>
<dbReference type="RefSeq" id="WP_093407314.1">
    <property type="nucleotide sequence ID" value="NZ_BOPD01000053.1"/>
</dbReference>
<dbReference type="AlphaFoldDB" id="A0A9W5UXV6"/>
<organism evidence="1 2">
    <name type="scientific">Micromonospora sediminimaris</name>
    <dbReference type="NCBI Taxonomy" id="547162"/>
    <lineage>
        <taxon>Bacteria</taxon>
        <taxon>Bacillati</taxon>
        <taxon>Actinomycetota</taxon>
        <taxon>Actinomycetes</taxon>
        <taxon>Micromonosporales</taxon>
        <taxon>Micromonosporaceae</taxon>
        <taxon>Micromonospora</taxon>
    </lineage>
</organism>
<dbReference type="GO" id="GO:0003824">
    <property type="term" value="F:catalytic activity"/>
    <property type="evidence" value="ECO:0007669"/>
    <property type="project" value="InterPro"/>
</dbReference>
<gene>
    <name evidence="1" type="ORF">Vse01_56860</name>
</gene>
<comment type="caution">
    <text evidence="1">The sequence shown here is derived from an EMBL/GenBank/DDBJ whole genome shotgun (WGS) entry which is preliminary data.</text>
</comment>
<accession>A0A9W5UXV6</accession>
<dbReference type="CDD" id="cd00377">
    <property type="entry name" value="ICL_PEPM"/>
    <property type="match status" value="1"/>
</dbReference>
<reference evidence="1" key="1">
    <citation type="submission" date="2021-01" db="EMBL/GenBank/DDBJ databases">
        <title>Whole genome shotgun sequence of Verrucosispora sediminis NBRC 107745.</title>
        <authorList>
            <person name="Komaki H."/>
            <person name="Tamura T."/>
        </authorList>
    </citation>
    <scope>NUCLEOTIDE SEQUENCE</scope>
    <source>
        <strain evidence="1">NBRC 107745</strain>
    </source>
</reference>
<keyword evidence="2" id="KW-1185">Reference proteome</keyword>
<dbReference type="PANTHER" id="PTHR42905:SF16">
    <property type="entry name" value="CARBOXYPHOSPHONOENOLPYRUVATE PHOSPHONOMUTASE-LIKE PROTEIN (AFU_ORTHOLOGUE AFUA_5G07230)"/>
    <property type="match status" value="1"/>
</dbReference>
<dbReference type="InterPro" id="IPR040442">
    <property type="entry name" value="Pyrv_kinase-like_dom_sf"/>
</dbReference>
<evidence type="ECO:0000313" key="1">
    <source>
        <dbReference type="EMBL" id="GIJ36538.1"/>
    </source>
</evidence>
<dbReference type="SUPFAM" id="SSF51621">
    <property type="entry name" value="Phosphoenolpyruvate/pyruvate domain"/>
    <property type="match status" value="1"/>
</dbReference>
<name>A0A9W5UXV6_9ACTN</name>
<dbReference type="OrthoDB" id="9780430at2"/>